<dbReference type="InterPro" id="IPR011990">
    <property type="entry name" value="TPR-like_helical_dom_sf"/>
</dbReference>
<dbReference type="GO" id="GO:0006260">
    <property type="term" value="P:DNA replication"/>
    <property type="evidence" value="ECO:0007669"/>
    <property type="project" value="UniProtKB-KW"/>
</dbReference>
<dbReference type="RefSeq" id="WP_055181976.1">
    <property type="nucleotide sequence ID" value="NZ_CABIWY010000013.1"/>
</dbReference>
<dbReference type="PRINTS" id="PR00625">
    <property type="entry name" value="JDOMAIN"/>
</dbReference>
<dbReference type="CDD" id="cd06257">
    <property type="entry name" value="DnaJ"/>
    <property type="match status" value="1"/>
</dbReference>
<dbReference type="SMART" id="SM00271">
    <property type="entry name" value="DnaJ"/>
    <property type="match status" value="1"/>
</dbReference>
<accession>A0A174CRN1</accession>
<dbReference type="InterPro" id="IPR050817">
    <property type="entry name" value="DjlA_DnaK_co-chaperone"/>
</dbReference>
<organism evidence="3 4">
    <name type="scientific">Dorea longicatena</name>
    <dbReference type="NCBI Taxonomy" id="88431"/>
    <lineage>
        <taxon>Bacteria</taxon>
        <taxon>Bacillati</taxon>
        <taxon>Bacillota</taxon>
        <taxon>Clostridia</taxon>
        <taxon>Lachnospirales</taxon>
        <taxon>Lachnospiraceae</taxon>
        <taxon>Dorea</taxon>
    </lineage>
</organism>
<dbReference type="SUPFAM" id="SSF46565">
    <property type="entry name" value="Chaperone J-domain"/>
    <property type="match status" value="1"/>
</dbReference>
<dbReference type="SUPFAM" id="SSF48452">
    <property type="entry name" value="TPR-like"/>
    <property type="match status" value="1"/>
</dbReference>
<dbReference type="Proteomes" id="UP000095439">
    <property type="component" value="Unassembled WGS sequence"/>
</dbReference>
<sequence>MTDPYSVLEVSRDASDDEIKKAYRNLSRKYHPDANINNPNKDQAEAKFKEVQQAYQQIMKEREYGSSGNYGPYSQNGYGPFRGFYGEYRQTGNAGNAGQESEQDLHLRAAANFINNGRYQEAMNVLNGINEHTAQWYYYSAIANSGLGNNATALQHAKEALRMEPANYQYQMLVNQFESGGSWYRQRQNPYTTTFGGGSDWCVKLCIANIVCNLCCSGGMCCGAPGGYSGGHYM</sequence>
<protein>
    <submittedName>
        <fullName evidence="3">Chaperone protein DnaJ</fullName>
    </submittedName>
</protein>
<dbReference type="PANTHER" id="PTHR24074">
    <property type="entry name" value="CO-CHAPERONE PROTEIN DJLA"/>
    <property type="match status" value="1"/>
</dbReference>
<keyword evidence="1" id="KW-0235">DNA replication</keyword>
<dbReference type="InterPro" id="IPR036869">
    <property type="entry name" value="J_dom_sf"/>
</dbReference>
<name>A0A174CRN1_9FIRM</name>
<proteinExistence type="predicted"/>
<evidence type="ECO:0000313" key="4">
    <source>
        <dbReference type="Proteomes" id="UP000095439"/>
    </source>
</evidence>
<dbReference type="Gene3D" id="1.25.40.10">
    <property type="entry name" value="Tetratricopeptide repeat domain"/>
    <property type="match status" value="1"/>
</dbReference>
<evidence type="ECO:0000313" key="3">
    <source>
        <dbReference type="EMBL" id="CUO14458.1"/>
    </source>
</evidence>
<reference evidence="3 4" key="1">
    <citation type="submission" date="2015-09" db="EMBL/GenBank/DDBJ databases">
        <authorList>
            <consortium name="Pathogen Informatics"/>
        </authorList>
    </citation>
    <scope>NUCLEOTIDE SEQUENCE [LARGE SCALE GENOMIC DNA]</scope>
    <source>
        <strain evidence="3 4">2789STDY5608866</strain>
    </source>
</reference>
<dbReference type="PROSITE" id="PS50076">
    <property type="entry name" value="DNAJ_2"/>
    <property type="match status" value="1"/>
</dbReference>
<dbReference type="AlphaFoldDB" id="A0A174CRN1"/>
<evidence type="ECO:0000256" key="1">
    <source>
        <dbReference type="ARBA" id="ARBA00022705"/>
    </source>
</evidence>
<dbReference type="InterPro" id="IPR001623">
    <property type="entry name" value="DnaJ_domain"/>
</dbReference>
<evidence type="ECO:0000259" key="2">
    <source>
        <dbReference type="PROSITE" id="PS50076"/>
    </source>
</evidence>
<feature type="domain" description="J" evidence="2">
    <location>
        <begin position="3"/>
        <end position="77"/>
    </location>
</feature>
<gene>
    <name evidence="3" type="primary">dnaJ_3</name>
    <name evidence="3" type="ORF">ERS852423_02398</name>
</gene>
<dbReference type="Pfam" id="PF00226">
    <property type="entry name" value="DnaJ"/>
    <property type="match status" value="1"/>
</dbReference>
<dbReference type="Gene3D" id="1.10.287.110">
    <property type="entry name" value="DnaJ domain"/>
    <property type="match status" value="1"/>
</dbReference>
<dbReference type="EMBL" id="CYYY01000013">
    <property type="protein sequence ID" value="CUO14458.1"/>
    <property type="molecule type" value="Genomic_DNA"/>
</dbReference>